<protein>
    <submittedName>
        <fullName evidence="1">Uncharacterized protein</fullName>
    </submittedName>
</protein>
<comment type="caution">
    <text evidence="1">The sequence shown here is derived from an EMBL/GenBank/DDBJ whole genome shotgun (WGS) entry which is preliminary data.</text>
</comment>
<evidence type="ECO:0000313" key="1">
    <source>
        <dbReference type="EMBL" id="RRT31748.1"/>
    </source>
</evidence>
<sequence>VEFRSIFRVPSWKFKILVILKVLAHGKSYEYGFMKKCDDHKFCTKSRSKS</sequence>
<feature type="non-terminal residue" evidence="1">
    <location>
        <position position="1"/>
    </location>
</feature>
<dbReference type="Proteomes" id="UP000287651">
    <property type="component" value="Unassembled WGS sequence"/>
</dbReference>
<gene>
    <name evidence="1" type="ORF">B296_00054751</name>
</gene>
<reference evidence="1 2" key="1">
    <citation type="journal article" date="2014" name="Agronomy (Basel)">
        <title>A Draft Genome Sequence for Ensete ventricosum, the Drought-Tolerant Tree Against Hunger.</title>
        <authorList>
            <person name="Harrison J."/>
            <person name="Moore K.A."/>
            <person name="Paszkiewicz K."/>
            <person name="Jones T."/>
            <person name="Grant M."/>
            <person name="Ambacheew D."/>
            <person name="Muzemil S."/>
            <person name="Studholme D.J."/>
        </authorList>
    </citation>
    <scope>NUCLEOTIDE SEQUENCE [LARGE SCALE GENOMIC DNA]</scope>
</reference>
<dbReference type="AlphaFoldDB" id="A0A426WWY6"/>
<name>A0A426WWY6_ENSVE</name>
<proteinExistence type="predicted"/>
<evidence type="ECO:0000313" key="2">
    <source>
        <dbReference type="Proteomes" id="UP000287651"/>
    </source>
</evidence>
<accession>A0A426WWY6</accession>
<dbReference type="EMBL" id="AMZH03036253">
    <property type="protein sequence ID" value="RRT31748.1"/>
    <property type="molecule type" value="Genomic_DNA"/>
</dbReference>
<organism evidence="1 2">
    <name type="scientific">Ensete ventricosum</name>
    <name type="common">Abyssinian banana</name>
    <name type="synonym">Musa ensete</name>
    <dbReference type="NCBI Taxonomy" id="4639"/>
    <lineage>
        <taxon>Eukaryota</taxon>
        <taxon>Viridiplantae</taxon>
        <taxon>Streptophyta</taxon>
        <taxon>Embryophyta</taxon>
        <taxon>Tracheophyta</taxon>
        <taxon>Spermatophyta</taxon>
        <taxon>Magnoliopsida</taxon>
        <taxon>Liliopsida</taxon>
        <taxon>Zingiberales</taxon>
        <taxon>Musaceae</taxon>
        <taxon>Ensete</taxon>
    </lineage>
</organism>